<evidence type="ECO:0000256" key="1">
    <source>
        <dbReference type="SAM" id="Phobius"/>
    </source>
</evidence>
<gene>
    <name evidence="2" type="ORF">V6N12_020775</name>
</gene>
<dbReference type="Proteomes" id="UP001472677">
    <property type="component" value="Unassembled WGS sequence"/>
</dbReference>
<evidence type="ECO:0000313" key="3">
    <source>
        <dbReference type="Proteomes" id="UP001472677"/>
    </source>
</evidence>
<keyword evidence="3" id="KW-1185">Reference proteome</keyword>
<comment type="caution">
    <text evidence="2">The sequence shown here is derived from an EMBL/GenBank/DDBJ whole genome shotgun (WGS) entry which is preliminary data.</text>
</comment>
<feature type="transmembrane region" description="Helical" evidence="1">
    <location>
        <begin position="102"/>
        <end position="123"/>
    </location>
</feature>
<reference evidence="2 3" key="1">
    <citation type="journal article" date="2024" name="G3 (Bethesda)">
        <title>Genome assembly of Hibiscus sabdariffa L. provides insights into metabolisms of medicinal natural products.</title>
        <authorList>
            <person name="Kim T."/>
        </authorList>
    </citation>
    <scope>NUCLEOTIDE SEQUENCE [LARGE SCALE GENOMIC DNA]</scope>
    <source>
        <strain evidence="2">TK-2024</strain>
        <tissue evidence="2">Old leaves</tissue>
    </source>
</reference>
<keyword evidence="1" id="KW-0812">Transmembrane</keyword>
<name>A0ABR2CZ30_9ROSI</name>
<keyword evidence="1" id="KW-1133">Transmembrane helix</keyword>
<evidence type="ECO:0000313" key="2">
    <source>
        <dbReference type="EMBL" id="KAK8526297.1"/>
    </source>
</evidence>
<sequence>MSLIKLSTQGEGKALGSVGLFFPSLVITLASAMYWPFRGDQCLFLQFLGGCLFSFAVAQFVAAAVLVELISSFFGSDYRVASTMTRSSSEEVCLQMKSSRRFYLDALPYLRIWIVVSFLLLFFRMLCLSGTWTVARSLAGCAWLLHACFVLTFCFCGFVVVCRAHFGLSWEASHACTLVLCINYDKKKSGW</sequence>
<feature type="transmembrane region" description="Helical" evidence="1">
    <location>
        <begin position="12"/>
        <end position="37"/>
    </location>
</feature>
<proteinExistence type="predicted"/>
<organism evidence="2 3">
    <name type="scientific">Hibiscus sabdariffa</name>
    <name type="common">roselle</name>
    <dbReference type="NCBI Taxonomy" id="183260"/>
    <lineage>
        <taxon>Eukaryota</taxon>
        <taxon>Viridiplantae</taxon>
        <taxon>Streptophyta</taxon>
        <taxon>Embryophyta</taxon>
        <taxon>Tracheophyta</taxon>
        <taxon>Spermatophyta</taxon>
        <taxon>Magnoliopsida</taxon>
        <taxon>eudicotyledons</taxon>
        <taxon>Gunneridae</taxon>
        <taxon>Pentapetalae</taxon>
        <taxon>rosids</taxon>
        <taxon>malvids</taxon>
        <taxon>Malvales</taxon>
        <taxon>Malvaceae</taxon>
        <taxon>Malvoideae</taxon>
        <taxon>Hibiscus</taxon>
    </lineage>
</organism>
<accession>A0ABR2CZ30</accession>
<feature type="transmembrane region" description="Helical" evidence="1">
    <location>
        <begin position="143"/>
        <end position="162"/>
    </location>
</feature>
<protein>
    <submittedName>
        <fullName evidence="2">Uncharacterized protein</fullName>
    </submittedName>
</protein>
<keyword evidence="1" id="KW-0472">Membrane</keyword>
<dbReference type="EMBL" id="JBBPBM010000039">
    <property type="protein sequence ID" value="KAK8526297.1"/>
    <property type="molecule type" value="Genomic_DNA"/>
</dbReference>
<feature type="transmembrane region" description="Helical" evidence="1">
    <location>
        <begin position="43"/>
        <end position="70"/>
    </location>
</feature>